<dbReference type="AlphaFoldDB" id="A0A4P7XF68"/>
<proteinExistence type="predicted"/>
<protein>
    <submittedName>
        <fullName evidence="1">Uncharacterized protein</fullName>
    </submittedName>
</protein>
<name>A0A4P7XF68_9ALTE</name>
<dbReference type="Proteomes" id="UP000298049">
    <property type="component" value="Chromosome"/>
</dbReference>
<evidence type="ECO:0000313" key="2">
    <source>
        <dbReference type="Proteomes" id="UP000298049"/>
    </source>
</evidence>
<gene>
    <name evidence="1" type="ORF">soil367_01535</name>
</gene>
<dbReference type="EMBL" id="CP031093">
    <property type="protein sequence ID" value="QCF24742.1"/>
    <property type="molecule type" value="Genomic_DNA"/>
</dbReference>
<keyword evidence="2" id="KW-1185">Reference proteome</keyword>
<sequence>MDEELALFLKQRDTLLASDEGDLVSLKRHDRKLVVAMGQCACASPLTQPPSNSTDQALIAGLQAEFSNTVVILEARARVWLGEMGRVQALLLPRPEASQAAWWLAAHYPALALPAVFPDLWESQVWAAWALLRRDRCDLLPEPWLSWVEVLKGREDARAVAQSLWQISSGNDWERWFAPLLATNAEDSATNLVNWLAGRAEDSVVVRAMGLSCQSRFLPWLASMRHDPRHTEGVLREIRWLVGDQQARHEGQQCWGEPLTSVVLSKLFRTVPLSFRDRLWQWCRNSTEGAASSLQGGRWCAGS</sequence>
<dbReference type="OrthoDB" id="7055524at2"/>
<organism evidence="1 2">
    <name type="scientific">Hydrocarboniclastica marina</name>
    <dbReference type="NCBI Taxonomy" id="2259620"/>
    <lineage>
        <taxon>Bacteria</taxon>
        <taxon>Pseudomonadati</taxon>
        <taxon>Pseudomonadota</taxon>
        <taxon>Gammaproteobacteria</taxon>
        <taxon>Alteromonadales</taxon>
        <taxon>Alteromonadaceae</taxon>
        <taxon>Hydrocarboniclastica</taxon>
    </lineage>
</organism>
<accession>A0A4P7XF68</accession>
<evidence type="ECO:0000313" key="1">
    <source>
        <dbReference type="EMBL" id="QCF24742.1"/>
    </source>
</evidence>
<reference evidence="1 2" key="1">
    <citation type="submission" date="2018-07" db="EMBL/GenBank/DDBJ databases">
        <title>Marsedoiliclastica nanhaica gen. nov. sp. nov., a novel marine hydrocarbonoclastic bacterium isolated from an in-situ enriched hydrocarbon-degrading consortium in deep-sea sediment.</title>
        <authorList>
            <person name="Dong C."/>
            <person name="Ma T."/>
            <person name="Liu R."/>
            <person name="Shao Z."/>
        </authorList>
    </citation>
    <scope>NUCLEOTIDE SEQUENCE [LARGE SCALE GENOMIC DNA]</scope>
    <source>
        <strain evidence="2">soil36-7</strain>
    </source>
</reference>
<dbReference type="KEGG" id="hmi:soil367_01535"/>
<dbReference type="RefSeq" id="WP_136546248.1">
    <property type="nucleotide sequence ID" value="NZ_CP031093.1"/>
</dbReference>